<reference evidence="3" key="1">
    <citation type="journal article" date="2018" name="Nat. Microbiol.">
        <title>Leveraging single-cell genomics to expand the fungal tree of life.</title>
        <authorList>
            <person name="Ahrendt S.R."/>
            <person name="Quandt C.A."/>
            <person name="Ciobanu D."/>
            <person name="Clum A."/>
            <person name="Salamov A."/>
            <person name="Andreopoulos B."/>
            <person name="Cheng J.F."/>
            <person name="Woyke T."/>
            <person name="Pelin A."/>
            <person name="Henrissat B."/>
            <person name="Reynolds N.K."/>
            <person name="Benny G.L."/>
            <person name="Smith M.E."/>
            <person name="James T.Y."/>
            <person name="Grigoriev I.V."/>
        </authorList>
    </citation>
    <scope>NUCLEOTIDE SEQUENCE [LARGE SCALE GENOMIC DNA]</scope>
</reference>
<dbReference type="EMBL" id="KZ994436">
    <property type="protein sequence ID" value="RKO92940.1"/>
    <property type="molecule type" value="Genomic_DNA"/>
</dbReference>
<protein>
    <submittedName>
        <fullName evidence="2">Uncharacterized protein</fullName>
    </submittedName>
</protein>
<feature type="compositionally biased region" description="Polar residues" evidence="1">
    <location>
        <begin position="47"/>
        <end position="72"/>
    </location>
</feature>
<evidence type="ECO:0000313" key="2">
    <source>
        <dbReference type="EMBL" id="RKO92940.1"/>
    </source>
</evidence>
<keyword evidence="3" id="KW-1185">Reference proteome</keyword>
<organism evidence="2 3">
    <name type="scientific">Blyttiomyces helicus</name>
    <dbReference type="NCBI Taxonomy" id="388810"/>
    <lineage>
        <taxon>Eukaryota</taxon>
        <taxon>Fungi</taxon>
        <taxon>Fungi incertae sedis</taxon>
        <taxon>Chytridiomycota</taxon>
        <taxon>Chytridiomycota incertae sedis</taxon>
        <taxon>Chytridiomycetes</taxon>
        <taxon>Chytridiomycetes incertae sedis</taxon>
        <taxon>Blyttiomyces</taxon>
    </lineage>
</organism>
<gene>
    <name evidence="2" type="ORF">BDK51DRAFT_41758</name>
</gene>
<accession>A0A4P9WP03</accession>
<feature type="region of interest" description="Disordered" evidence="1">
    <location>
        <begin position="120"/>
        <end position="148"/>
    </location>
</feature>
<feature type="compositionally biased region" description="Low complexity" evidence="1">
    <location>
        <begin position="126"/>
        <end position="139"/>
    </location>
</feature>
<evidence type="ECO:0000256" key="1">
    <source>
        <dbReference type="SAM" id="MobiDB-lite"/>
    </source>
</evidence>
<proteinExistence type="predicted"/>
<feature type="region of interest" description="Disordered" evidence="1">
    <location>
        <begin position="34"/>
        <end position="76"/>
    </location>
</feature>
<name>A0A4P9WP03_9FUNG</name>
<evidence type="ECO:0000313" key="3">
    <source>
        <dbReference type="Proteomes" id="UP000269721"/>
    </source>
</evidence>
<dbReference type="Proteomes" id="UP000269721">
    <property type="component" value="Unassembled WGS sequence"/>
</dbReference>
<dbReference type="AlphaFoldDB" id="A0A4P9WP03"/>
<sequence length="374" mass="41907">MKQPSDIDAVRVQNDLKKLLENADSETLLALGLTRAHGEMARPPSKAQPSDRTPEPQVSSSREPPQQFSSPSRKLLSRDAFEDEGEYQDYINFKSSQEKSKQASFHHCAFSPDYDFVSKSPLSPCSRRQASSQGSSRRSLPNSTQPFLRQDLASSTKVTAVRPAPSAIAVALPATISLIPGVPLFWNLDWPMLTQTILQWVGSRGSLTCTRQDGEHWERGYNFLIDDDPGKVKFPRMQLEWQNSTKILIFEKSNIPVTVACLGFAEETNSKSGEDGTGGEHAAYELPPSLRFASGSRDGRENRFHVNLHPGKDILLFPQDLRKSIKSEYSLDLIRDWLRVKGNPHPNWLLISHDGVKHYKYESLGSANNQSAFR</sequence>